<dbReference type="Proteomes" id="UP001189624">
    <property type="component" value="Chromosome 8"/>
</dbReference>
<organism evidence="1 2">
    <name type="scientific">Sphenostylis stenocarpa</name>
    <dbReference type="NCBI Taxonomy" id="92480"/>
    <lineage>
        <taxon>Eukaryota</taxon>
        <taxon>Viridiplantae</taxon>
        <taxon>Streptophyta</taxon>
        <taxon>Embryophyta</taxon>
        <taxon>Tracheophyta</taxon>
        <taxon>Spermatophyta</taxon>
        <taxon>Magnoliopsida</taxon>
        <taxon>eudicotyledons</taxon>
        <taxon>Gunneridae</taxon>
        <taxon>Pentapetalae</taxon>
        <taxon>rosids</taxon>
        <taxon>fabids</taxon>
        <taxon>Fabales</taxon>
        <taxon>Fabaceae</taxon>
        <taxon>Papilionoideae</taxon>
        <taxon>50 kb inversion clade</taxon>
        <taxon>NPAAA clade</taxon>
        <taxon>indigoferoid/millettioid clade</taxon>
        <taxon>Phaseoleae</taxon>
        <taxon>Sphenostylis</taxon>
    </lineage>
</organism>
<sequence length="70" mass="7301">MVATEEAAVDGGDKCSEVGLGSVMGFESHSGGHTTGARNYLPPLRTTISLLRGMGLDSELLPQIRLDTSP</sequence>
<dbReference type="Gramene" id="rna-AYBTSS11_LOCUS24169">
    <property type="protein sequence ID" value="CAJ1972122.1"/>
    <property type="gene ID" value="gene-AYBTSS11_LOCUS24169"/>
</dbReference>
<reference evidence="1" key="1">
    <citation type="submission" date="2023-10" db="EMBL/GenBank/DDBJ databases">
        <authorList>
            <person name="Domelevo Entfellner J.-B."/>
        </authorList>
    </citation>
    <scope>NUCLEOTIDE SEQUENCE</scope>
</reference>
<name>A0AA86TLL9_9FABA</name>
<evidence type="ECO:0000313" key="1">
    <source>
        <dbReference type="EMBL" id="CAJ1972122.1"/>
    </source>
</evidence>
<evidence type="ECO:0000313" key="2">
    <source>
        <dbReference type="Proteomes" id="UP001189624"/>
    </source>
</evidence>
<keyword evidence="2" id="KW-1185">Reference proteome</keyword>
<protein>
    <submittedName>
        <fullName evidence="1">Uncharacterized protein</fullName>
    </submittedName>
</protein>
<proteinExistence type="predicted"/>
<accession>A0AA86TLL9</accession>
<gene>
    <name evidence="1" type="ORF">AYBTSS11_LOCUS24169</name>
</gene>
<dbReference type="EMBL" id="OY731405">
    <property type="protein sequence ID" value="CAJ1972122.1"/>
    <property type="molecule type" value="Genomic_DNA"/>
</dbReference>
<dbReference type="AlphaFoldDB" id="A0AA86TLL9"/>